<keyword evidence="2" id="KW-1185">Reference proteome</keyword>
<gene>
    <name evidence="1" type="ORF">PQR57_38775</name>
</gene>
<protein>
    <recommendedName>
        <fullName evidence="3">Polymer-forming cytoskeletal protein</fullName>
    </recommendedName>
</protein>
<evidence type="ECO:0000313" key="2">
    <source>
        <dbReference type="Proteomes" id="UP001629230"/>
    </source>
</evidence>
<dbReference type="RefSeq" id="WP_408181336.1">
    <property type="nucleotide sequence ID" value="NZ_JAQQEZ010000048.1"/>
</dbReference>
<sequence>MHRSGINIRGEAAARVLGNLTVEGEIHAALMGETIGNQAKR</sequence>
<dbReference type="Proteomes" id="UP001629230">
    <property type="component" value="Unassembled WGS sequence"/>
</dbReference>
<evidence type="ECO:0008006" key="3">
    <source>
        <dbReference type="Google" id="ProtNLM"/>
    </source>
</evidence>
<reference evidence="1 2" key="1">
    <citation type="journal article" date="2024" name="Chem. Sci.">
        <title>Discovery of megapolipeptins by genome mining of a Burkholderiales bacteria collection.</title>
        <authorList>
            <person name="Paulo B.S."/>
            <person name="Recchia M.J.J."/>
            <person name="Lee S."/>
            <person name="Fergusson C.H."/>
            <person name="Romanowski S.B."/>
            <person name="Hernandez A."/>
            <person name="Krull N."/>
            <person name="Liu D.Y."/>
            <person name="Cavanagh H."/>
            <person name="Bos A."/>
            <person name="Gray C.A."/>
            <person name="Murphy B.T."/>
            <person name="Linington R.G."/>
            <person name="Eustaquio A.S."/>
        </authorList>
    </citation>
    <scope>NUCLEOTIDE SEQUENCE [LARGE SCALE GENOMIC DNA]</scope>
    <source>
        <strain evidence="1 2">RL17-350-BIC-A</strain>
    </source>
</reference>
<evidence type="ECO:0000313" key="1">
    <source>
        <dbReference type="EMBL" id="MFM0006897.1"/>
    </source>
</evidence>
<comment type="caution">
    <text evidence="1">The sequence shown here is derived from an EMBL/GenBank/DDBJ whole genome shotgun (WGS) entry which is preliminary data.</text>
</comment>
<dbReference type="EMBL" id="JAQQEZ010000048">
    <property type="protein sequence ID" value="MFM0006897.1"/>
    <property type="molecule type" value="Genomic_DNA"/>
</dbReference>
<accession>A0ABW9B258</accession>
<proteinExistence type="predicted"/>
<name>A0ABW9B258_9BURK</name>
<organism evidence="1 2">
    <name type="scientific">Paraburkholderia dipogonis</name>
    <dbReference type="NCBI Taxonomy" id="1211383"/>
    <lineage>
        <taxon>Bacteria</taxon>
        <taxon>Pseudomonadati</taxon>
        <taxon>Pseudomonadota</taxon>
        <taxon>Betaproteobacteria</taxon>
        <taxon>Burkholderiales</taxon>
        <taxon>Burkholderiaceae</taxon>
        <taxon>Paraburkholderia</taxon>
    </lineage>
</organism>